<reference evidence="1" key="2">
    <citation type="journal article" date="2015" name="Data Brief">
        <title>Shoot transcriptome of the giant reed, Arundo donax.</title>
        <authorList>
            <person name="Barrero R.A."/>
            <person name="Guerrero F.D."/>
            <person name="Moolhuijzen P."/>
            <person name="Goolsby J.A."/>
            <person name="Tidwell J."/>
            <person name="Bellgard S.E."/>
            <person name="Bellgard M.I."/>
        </authorList>
    </citation>
    <scope>NUCLEOTIDE SEQUENCE</scope>
    <source>
        <tissue evidence="1">Shoot tissue taken approximately 20 cm above the soil surface</tissue>
    </source>
</reference>
<protein>
    <submittedName>
        <fullName evidence="1">Uncharacterized protein</fullName>
    </submittedName>
</protein>
<organism evidence="1">
    <name type="scientific">Arundo donax</name>
    <name type="common">Giant reed</name>
    <name type="synonym">Donax arundinaceus</name>
    <dbReference type="NCBI Taxonomy" id="35708"/>
    <lineage>
        <taxon>Eukaryota</taxon>
        <taxon>Viridiplantae</taxon>
        <taxon>Streptophyta</taxon>
        <taxon>Embryophyta</taxon>
        <taxon>Tracheophyta</taxon>
        <taxon>Spermatophyta</taxon>
        <taxon>Magnoliopsida</taxon>
        <taxon>Liliopsida</taxon>
        <taxon>Poales</taxon>
        <taxon>Poaceae</taxon>
        <taxon>PACMAD clade</taxon>
        <taxon>Arundinoideae</taxon>
        <taxon>Arundineae</taxon>
        <taxon>Arundo</taxon>
    </lineage>
</organism>
<dbReference type="AlphaFoldDB" id="A0A0A9DM13"/>
<sequence>MRRRDGTMGKRDVTLDPSNMANLQMFSAVIELRYEVSSSLPSNTHEDKLVLVASKLTGTSSRAAFLVWF</sequence>
<proteinExistence type="predicted"/>
<reference evidence="1" key="1">
    <citation type="submission" date="2014-09" db="EMBL/GenBank/DDBJ databases">
        <authorList>
            <person name="Magalhaes I.L.F."/>
            <person name="Oliveira U."/>
            <person name="Santos F.R."/>
            <person name="Vidigal T.H.D.A."/>
            <person name="Brescovit A.D."/>
            <person name="Santos A.J."/>
        </authorList>
    </citation>
    <scope>NUCLEOTIDE SEQUENCE</scope>
    <source>
        <tissue evidence="1">Shoot tissue taken approximately 20 cm above the soil surface</tissue>
    </source>
</reference>
<evidence type="ECO:0000313" key="1">
    <source>
        <dbReference type="EMBL" id="JAD89589.1"/>
    </source>
</evidence>
<accession>A0A0A9DM13</accession>
<name>A0A0A9DM13_ARUDO</name>
<dbReference type="EMBL" id="GBRH01208306">
    <property type="protein sequence ID" value="JAD89589.1"/>
    <property type="molecule type" value="Transcribed_RNA"/>
</dbReference>